<dbReference type="SUPFAM" id="SSF51556">
    <property type="entry name" value="Metallo-dependent hydrolases"/>
    <property type="match status" value="1"/>
</dbReference>
<dbReference type="PIRSF" id="PIRSF005902">
    <property type="entry name" value="DNase_TatD"/>
    <property type="match status" value="1"/>
</dbReference>
<reference evidence="2" key="1">
    <citation type="submission" date="2022-07" db="EMBL/GenBank/DDBJ databases">
        <title>Taxonomy of Novel Oxalotrophic and Methylotrophic Bacteria.</title>
        <authorList>
            <person name="Sahin N."/>
            <person name="Tani A."/>
        </authorList>
    </citation>
    <scope>NUCLEOTIDE SEQUENCE</scope>
    <source>
        <strain evidence="2">AM327</strain>
    </source>
</reference>
<keyword evidence="1" id="KW-0479">Metal-binding</keyword>
<sequence>MHFIDIHTHSEITAESNVTIVNKLPQDTVSKGYFSVGYHPWYLKANEVTNQFELLTKKALSPFCLAVGECGLDKVVDTDYNLQLSVFKDHIALSETLQKPLIIHCVKSFQEIYQLKKELKPSQQWILHGFTKNEQLANQMVSAGFKLSFGAALFKNSSVQRTFANLLPESFFLETDDQLGISIKAVYEKAAALRNVNIEEIQQIITKNFKEVFKV</sequence>
<protein>
    <submittedName>
        <fullName evidence="2">TatD family hydrolase</fullName>
    </submittedName>
</protein>
<dbReference type="PANTHER" id="PTHR46124">
    <property type="entry name" value="D-AMINOACYL-TRNA DEACYLASE"/>
    <property type="match status" value="1"/>
</dbReference>
<dbReference type="GO" id="GO:0016788">
    <property type="term" value="F:hydrolase activity, acting on ester bonds"/>
    <property type="evidence" value="ECO:0007669"/>
    <property type="project" value="InterPro"/>
</dbReference>
<dbReference type="InterPro" id="IPR032466">
    <property type="entry name" value="Metal_Hydrolase"/>
</dbReference>
<keyword evidence="2" id="KW-0378">Hydrolase</keyword>
<dbReference type="GO" id="GO:0046872">
    <property type="term" value="F:metal ion binding"/>
    <property type="evidence" value="ECO:0007669"/>
    <property type="project" value="UniProtKB-KW"/>
</dbReference>
<evidence type="ECO:0000256" key="1">
    <source>
        <dbReference type="PIRSR" id="PIRSR005902-1"/>
    </source>
</evidence>
<dbReference type="AlphaFoldDB" id="A0A9W6EUB5"/>
<evidence type="ECO:0000313" key="2">
    <source>
        <dbReference type="EMBL" id="GLB51127.1"/>
    </source>
</evidence>
<organism evidence="2 3">
    <name type="scientific">Neptunitalea chrysea</name>
    <dbReference type="NCBI Taxonomy" id="1647581"/>
    <lineage>
        <taxon>Bacteria</taxon>
        <taxon>Pseudomonadati</taxon>
        <taxon>Bacteroidota</taxon>
        <taxon>Flavobacteriia</taxon>
        <taxon>Flavobacteriales</taxon>
        <taxon>Flavobacteriaceae</taxon>
        <taxon>Neptunitalea</taxon>
    </lineage>
</organism>
<feature type="binding site" evidence="1">
    <location>
        <position position="69"/>
    </location>
    <ligand>
        <name>a divalent metal cation</name>
        <dbReference type="ChEBI" id="CHEBI:60240"/>
        <label>1</label>
    </ligand>
</feature>
<dbReference type="InterPro" id="IPR001130">
    <property type="entry name" value="TatD-like"/>
</dbReference>
<dbReference type="PANTHER" id="PTHR46124:SF3">
    <property type="entry name" value="HYDROLASE"/>
    <property type="match status" value="1"/>
</dbReference>
<dbReference type="Gene3D" id="3.20.20.140">
    <property type="entry name" value="Metal-dependent hydrolases"/>
    <property type="match status" value="1"/>
</dbReference>
<gene>
    <name evidence="2" type="ORF">NBRC110019_01660</name>
</gene>
<feature type="binding site" evidence="1">
    <location>
        <position position="104"/>
    </location>
    <ligand>
        <name>a divalent metal cation</name>
        <dbReference type="ChEBI" id="CHEBI:60240"/>
        <label>2</label>
    </ligand>
</feature>
<evidence type="ECO:0000313" key="3">
    <source>
        <dbReference type="Proteomes" id="UP001143545"/>
    </source>
</evidence>
<keyword evidence="3" id="KW-1185">Reference proteome</keyword>
<dbReference type="GO" id="GO:0005829">
    <property type="term" value="C:cytosol"/>
    <property type="evidence" value="ECO:0007669"/>
    <property type="project" value="TreeGrafter"/>
</dbReference>
<name>A0A9W6EUB5_9FLAO</name>
<dbReference type="EMBL" id="BRVP01000001">
    <property type="protein sequence ID" value="GLB51127.1"/>
    <property type="molecule type" value="Genomic_DNA"/>
</dbReference>
<dbReference type="Proteomes" id="UP001143545">
    <property type="component" value="Unassembled WGS sequence"/>
</dbReference>
<accession>A0A9W6EUB5</accession>
<proteinExistence type="predicted"/>
<comment type="caution">
    <text evidence="2">The sequence shown here is derived from an EMBL/GenBank/DDBJ whole genome shotgun (WGS) entry which is preliminary data.</text>
</comment>
<feature type="binding site" evidence="1">
    <location>
        <position position="176"/>
    </location>
    <ligand>
        <name>a divalent metal cation</name>
        <dbReference type="ChEBI" id="CHEBI:60240"/>
        <label>1</label>
    </ligand>
</feature>
<feature type="binding site" evidence="1">
    <location>
        <position position="128"/>
    </location>
    <ligand>
        <name>a divalent metal cation</name>
        <dbReference type="ChEBI" id="CHEBI:60240"/>
        <label>2</label>
    </ligand>
</feature>
<dbReference type="Pfam" id="PF01026">
    <property type="entry name" value="TatD_DNase"/>
    <property type="match status" value="1"/>
</dbReference>
<dbReference type="RefSeq" id="WP_281751357.1">
    <property type="nucleotide sequence ID" value="NZ_BRVP01000001.1"/>
</dbReference>